<keyword evidence="7" id="KW-0067">ATP-binding</keyword>
<evidence type="ECO:0000256" key="3">
    <source>
        <dbReference type="ARBA" id="ARBA00022475"/>
    </source>
</evidence>
<evidence type="ECO:0000313" key="12">
    <source>
        <dbReference type="EMBL" id="MDT0310321.1"/>
    </source>
</evidence>
<evidence type="ECO:0000313" key="13">
    <source>
        <dbReference type="Proteomes" id="UP001183388"/>
    </source>
</evidence>
<dbReference type="PANTHER" id="PTHR40765:SF2">
    <property type="entry name" value="ESX-2 SECRETION SYSTEM ATPASE ECCB2"/>
    <property type="match status" value="1"/>
</dbReference>
<gene>
    <name evidence="12" type="primary">eccB</name>
    <name evidence="12" type="ORF">RM780_25715</name>
</gene>
<keyword evidence="9 11" id="KW-0472">Membrane</keyword>
<comment type="similarity">
    <text evidence="2">Belongs to the EccB family.</text>
</comment>
<feature type="region of interest" description="Disordered" evidence="10">
    <location>
        <begin position="330"/>
        <end position="354"/>
    </location>
</feature>
<dbReference type="NCBIfam" id="TIGR03919">
    <property type="entry name" value="T7SS_EccB"/>
    <property type="match status" value="1"/>
</dbReference>
<organism evidence="12 13">
    <name type="scientific">Streptomyces boetiae</name>
    <dbReference type="NCBI Taxonomy" id="3075541"/>
    <lineage>
        <taxon>Bacteria</taxon>
        <taxon>Bacillati</taxon>
        <taxon>Actinomycetota</taxon>
        <taxon>Actinomycetes</taxon>
        <taxon>Kitasatosporales</taxon>
        <taxon>Streptomycetaceae</taxon>
        <taxon>Streptomyces</taxon>
    </lineage>
</organism>
<feature type="compositionally biased region" description="Gly residues" evidence="10">
    <location>
        <begin position="447"/>
        <end position="470"/>
    </location>
</feature>
<dbReference type="PANTHER" id="PTHR40765">
    <property type="entry name" value="ESX-2 SECRETION SYSTEM ATPASE ECCB2"/>
    <property type="match status" value="1"/>
</dbReference>
<evidence type="ECO:0000256" key="10">
    <source>
        <dbReference type="SAM" id="MobiDB-lite"/>
    </source>
</evidence>
<evidence type="ECO:0000256" key="5">
    <source>
        <dbReference type="ARBA" id="ARBA00022741"/>
    </source>
</evidence>
<evidence type="ECO:0000256" key="1">
    <source>
        <dbReference type="ARBA" id="ARBA00004162"/>
    </source>
</evidence>
<keyword evidence="4 11" id="KW-0812">Transmembrane</keyword>
<dbReference type="Gene3D" id="3.30.2390.20">
    <property type="entry name" value="Type VII secretion system EccB, repeat 1 domain"/>
    <property type="match status" value="1"/>
</dbReference>
<dbReference type="InterPro" id="IPR044857">
    <property type="entry name" value="T7SS_EccB_R1"/>
</dbReference>
<keyword evidence="13" id="KW-1185">Reference proteome</keyword>
<evidence type="ECO:0000256" key="4">
    <source>
        <dbReference type="ARBA" id="ARBA00022692"/>
    </source>
</evidence>
<evidence type="ECO:0000256" key="11">
    <source>
        <dbReference type="SAM" id="Phobius"/>
    </source>
</evidence>
<comment type="subcellular location">
    <subcellularLocation>
        <location evidence="1">Cell membrane</location>
        <topology evidence="1">Single-pass membrane protein</topology>
    </subcellularLocation>
</comment>
<feature type="region of interest" description="Disordered" evidence="10">
    <location>
        <begin position="443"/>
        <end position="511"/>
    </location>
</feature>
<sequence length="511" mass="52773">MASRKDELNAFTFARRRTLAAFLRPGPATPDAEDAPRPLRSLLPGMVVGGLILAVFGAWGMFRPSVPEDWDAPGRHVIIGSESTTRYVVLETGGRRQLHPVLNLSSARLLLQDTDELDIVSVDEDELDSGRVPRGPTLGIPYAPDRLPAAEEAAEPKRWAVCQQPGAGGAADVRQAAFVLAERDAGRVEGAGRLTGGDVLYVRSTGPDAAEYLVDGGGTKYRFAGDTSAEADLLRRLLTRGGAPQPVGEDWLATFADGSPLDFPELPAGVGTPAQVPGLRPEAALIGTVLEAPSGNGTQHYLVLPGRVVPITPFTAYLIANSPATAPLGQAGEPLPVGAQDFVPSPPGDDSPTAADWPSARVAQVNHGRTDTVCSVLLSVDGDTGRAEVTAWAGADNPAATASGSASAYVTPGSGLLYRQVQGEQAASGSVFLVTDTGLRYAVQDTGGEGTDGENGGGEDGGGEGAGGEGQARTRLGYGEVTPVPVPAQWSQFLPAGPRLNTTGARQPQGS</sequence>
<name>A0ABU2LFG6_9ACTN</name>
<comment type="caution">
    <text evidence="12">The sequence shown here is derived from an EMBL/GenBank/DDBJ whole genome shotgun (WGS) entry which is preliminary data.</text>
</comment>
<reference evidence="13" key="1">
    <citation type="submission" date="2023-07" db="EMBL/GenBank/DDBJ databases">
        <title>30 novel species of actinomycetes from the DSMZ collection.</title>
        <authorList>
            <person name="Nouioui I."/>
        </authorList>
    </citation>
    <scope>NUCLEOTIDE SEQUENCE [LARGE SCALE GENOMIC DNA]</scope>
    <source>
        <strain evidence="13">DSM 44917</strain>
    </source>
</reference>
<dbReference type="Pfam" id="PF05108">
    <property type="entry name" value="T7SS_ESX1_EccB"/>
    <property type="match status" value="1"/>
</dbReference>
<keyword evidence="5" id="KW-0547">Nucleotide-binding</keyword>
<dbReference type="RefSeq" id="WP_311633292.1">
    <property type="nucleotide sequence ID" value="NZ_JAVREN010000065.1"/>
</dbReference>
<protein>
    <submittedName>
        <fullName evidence="12">Type VII secretion protein EccB</fullName>
    </submittedName>
</protein>
<keyword evidence="8 11" id="KW-1133">Transmembrane helix</keyword>
<dbReference type="EMBL" id="JAVREN010000065">
    <property type="protein sequence ID" value="MDT0310321.1"/>
    <property type="molecule type" value="Genomic_DNA"/>
</dbReference>
<keyword evidence="3" id="KW-1003">Cell membrane</keyword>
<dbReference type="InterPro" id="IPR007795">
    <property type="entry name" value="T7SS_EccB"/>
</dbReference>
<dbReference type="InterPro" id="IPR042485">
    <property type="entry name" value="T7SS_EccB_R3"/>
</dbReference>
<accession>A0ABU2LFG6</accession>
<feature type="compositionally biased region" description="Polar residues" evidence="10">
    <location>
        <begin position="500"/>
        <end position="511"/>
    </location>
</feature>
<evidence type="ECO:0000256" key="7">
    <source>
        <dbReference type="ARBA" id="ARBA00022840"/>
    </source>
</evidence>
<feature type="transmembrane region" description="Helical" evidence="11">
    <location>
        <begin position="42"/>
        <end position="62"/>
    </location>
</feature>
<evidence type="ECO:0000256" key="8">
    <source>
        <dbReference type="ARBA" id="ARBA00022989"/>
    </source>
</evidence>
<evidence type="ECO:0000256" key="2">
    <source>
        <dbReference type="ARBA" id="ARBA00008149"/>
    </source>
</evidence>
<dbReference type="Proteomes" id="UP001183388">
    <property type="component" value="Unassembled WGS sequence"/>
</dbReference>
<proteinExistence type="inferred from homology"/>
<dbReference type="Gene3D" id="2.40.50.910">
    <property type="entry name" value="Type VII secretion system EccB, repeat 3 domain"/>
    <property type="match status" value="1"/>
</dbReference>
<evidence type="ECO:0000256" key="6">
    <source>
        <dbReference type="ARBA" id="ARBA00022801"/>
    </source>
</evidence>
<keyword evidence="6" id="KW-0378">Hydrolase</keyword>
<evidence type="ECO:0000256" key="9">
    <source>
        <dbReference type="ARBA" id="ARBA00023136"/>
    </source>
</evidence>